<dbReference type="InterPro" id="IPR002372">
    <property type="entry name" value="PQQ_rpt_dom"/>
</dbReference>
<organism evidence="2 3">
    <name type="scientific">Candidatus Ruania gallistercoris</name>
    <dbReference type="NCBI Taxonomy" id="2838746"/>
    <lineage>
        <taxon>Bacteria</taxon>
        <taxon>Bacillati</taxon>
        <taxon>Actinomycetota</taxon>
        <taxon>Actinomycetes</taxon>
        <taxon>Micrococcales</taxon>
        <taxon>Ruaniaceae</taxon>
        <taxon>Ruania</taxon>
    </lineage>
</organism>
<dbReference type="SUPFAM" id="SSF50998">
    <property type="entry name" value="Quinoprotein alcohol dehydrogenase-like"/>
    <property type="match status" value="1"/>
</dbReference>
<dbReference type="AlphaFoldDB" id="A0A9D2EFI0"/>
<reference evidence="2" key="2">
    <citation type="submission" date="2021-04" db="EMBL/GenBank/DDBJ databases">
        <authorList>
            <person name="Gilroy R."/>
        </authorList>
    </citation>
    <scope>NUCLEOTIDE SEQUENCE</scope>
    <source>
        <strain evidence="2">ChiGjej4B4-7305</strain>
    </source>
</reference>
<comment type="caution">
    <text evidence="2">The sequence shown here is derived from an EMBL/GenBank/DDBJ whole genome shotgun (WGS) entry which is preliminary data.</text>
</comment>
<evidence type="ECO:0000313" key="3">
    <source>
        <dbReference type="Proteomes" id="UP000824037"/>
    </source>
</evidence>
<proteinExistence type="predicted"/>
<dbReference type="InterPro" id="IPR011047">
    <property type="entry name" value="Quinoprotein_ADH-like_sf"/>
</dbReference>
<gene>
    <name evidence="2" type="ORF">H9815_11555</name>
</gene>
<dbReference type="EMBL" id="DXBY01000198">
    <property type="protein sequence ID" value="HIZ36406.1"/>
    <property type="molecule type" value="Genomic_DNA"/>
</dbReference>
<dbReference type="PANTHER" id="PTHR34512:SF30">
    <property type="entry name" value="OUTER MEMBRANE PROTEIN ASSEMBLY FACTOR BAMB"/>
    <property type="match status" value="1"/>
</dbReference>
<reference evidence="2" key="1">
    <citation type="journal article" date="2021" name="PeerJ">
        <title>Extensive microbial diversity within the chicken gut microbiome revealed by metagenomics and culture.</title>
        <authorList>
            <person name="Gilroy R."/>
            <person name="Ravi A."/>
            <person name="Getino M."/>
            <person name="Pursley I."/>
            <person name="Horton D.L."/>
            <person name="Alikhan N.F."/>
            <person name="Baker D."/>
            <person name="Gharbi K."/>
            <person name="Hall N."/>
            <person name="Watson M."/>
            <person name="Adriaenssens E.M."/>
            <person name="Foster-Nyarko E."/>
            <person name="Jarju S."/>
            <person name="Secka A."/>
            <person name="Antonio M."/>
            <person name="Oren A."/>
            <person name="Chaudhuri R.R."/>
            <person name="La Ragione R."/>
            <person name="Hildebrand F."/>
            <person name="Pallen M.J."/>
        </authorList>
    </citation>
    <scope>NUCLEOTIDE SEQUENCE</scope>
    <source>
        <strain evidence="2">ChiGjej4B4-7305</strain>
    </source>
</reference>
<evidence type="ECO:0000259" key="1">
    <source>
        <dbReference type="Pfam" id="PF13360"/>
    </source>
</evidence>
<sequence>MAAAALIVLLVILYQFLVPDRGSDAVDSPTSPTPTPTEEPTTDLAVDWVLTPAEAAGADDVEEFNTSPDGAFTGPRVIAGTEQWAMLTESGEDTAEQVVGIDSGTGEVSWRHDVPDGLCGDAIVEGMLACLSHDGTGSPREGGWSGLVVDVATGEAQQWEAPDVESALVVHLTADGLLVVGDVAPHAPHAMVTLLSLDGEVRWQVDLADIPAAEELFTDFVQTDVEGRSEGEQIMERPRWRDLDDGRVLLWSSPGAALIEPASGEITASACRRATAAGDHYFCATDDGVVRHGLDGSVEWTMPDLDLVSPPESTPARPLAVADQTQLMSADWTDGTEGQVQYRFRLSGGGFVSGTIPLRSGGSPEHTVAWGGDAMVGLEPEADQMLWSFDLTDAGPVSDVFAVDDILVTDSYPILGLDPATGEQLWSGRAEHGFAVEMVGDRLVSIGSDAIAPVVLPQ</sequence>
<dbReference type="Proteomes" id="UP000824037">
    <property type="component" value="Unassembled WGS sequence"/>
</dbReference>
<evidence type="ECO:0000313" key="2">
    <source>
        <dbReference type="EMBL" id="HIZ36406.1"/>
    </source>
</evidence>
<dbReference type="Pfam" id="PF13360">
    <property type="entry name" value="PQQ_2"/>
    <property type="match status" value="1"/>
</dbReference>
<dbReference type="Gene3D" id="2.130.10.10">
    <property type="entry name" value="YVTN repeat-like/Quinoprotein amine dehydrogenase"/>
    <property type="match status" value="1"/>
</dbReference>
<dbReference type="InterPro" id="IPR015943">
    <property type="entry name" value="WD40/YVTN_repeat-like_dom_sf"/>
</dbReference>
<accession>A0A9D2EFI0</accession>
<name>A0A9D2EFI0_9MICO</name>
<protein>
    <submittedName>
        <fullName evidence="2">PQQ-like beta-propeller repeat protein</fullName>
    </submittedName>
</protein>
<feature type="domain" description="Pyrrolo-quinoline quinone repeat" evidence="1">
    <location>
        <begin position="93"/>
        <end position="215"/>
    </location>
</feature>
<dbReference type="PANTHER" id="PTHR34512">
    <property type="entry name" value="CELL SURFACE PROTEIN"/>
    <property type="match status" value="1"/>
</dbReference>